<dbReference type="PROSITE" id="PS00188">
    <property type="entry name" value="BIOTIN"/>
    <property type="match status" value="1"/>
</dbReference>
<dbReference type="InterPro" id="IPR011053">
    <property type="entry name" value="Single_hybrid_motif"/>
</dbReference>
<evidence type="ECO:0000256" key="3">
    <source>
        <dbReference type="ARBA" id="ARBA00013050"/>
    </source>
</evidence>
<dbReference type="InterPro" id="IPR016185">
    <property type="entry name" value="PreATP-grasp_dom_sf"/>
</dbReference>
<dbReference type="GO" id="GO:0005524">
    <property type="term" value="F:ATP binding"/>
    <property type="evidence" value="ECO:0007669"/>
    <property type="project" value="UniProtKB-UniRule"/>
</dbReference>
<dbReference type="GO" id="GO:0016042">
    <property type="term" value="P:lipid catabolic process"/>
    <property type="evidence" value="ECO:0007669"/>
    <property type="project" value="UniProtKB-KW"/>
</dbReference>
<organism evidence="19 20">
    <name type="scientific">Rubrivivax albus</name>
    <dbReference type="NCBI Taxonomy" id="2499835"/>
    <lineage>
        <taxon>Bacteria</taxon>
        <taxon>Pseudomonadati</taxon>
        <taxon>Pseudomonadota</taxon>
        <taxon>Betaproteobacteria</taxon>
        <taxon>Burkholderiales</taxon>
        <taxon>Sphaerotilaceae</taxon>
        <taxon>Rubrivivax</taxon>
    </lineage>
</organism>
<evidence type="ECO:0000256" key="5">
    <source>
        <dbReference type="ARBA" id="ARBA00022723"/>
    </source>
</evidence>
<comment type="caution">
    <text evidence="19">The sequence shown here is derived from an EMBL/GenBank/DDBJ whole genome shotgun (WGS) entry which is preliminary data.</text>
</comment>
<comment type="cofactor">
    <cofactor evidence="1">
        <name>biotin</name>
        <dbReference type="ChEBI" id="CHEBI:57586"/>
    </cofactor>
</comment>
<dbReference type="PROSITE" id="PS00867">
    <property type="entry name" value="CPSASE_2"/>
    <property type="match status" value="1"/>
</dbReference>
<evidence type="ECO:0000256" key="11">
    <source>
        <dbReference type="ARBA" id="ARBA00023098"/>
    </source>
</evidence>
<dbReference type="InterPro" id="IPR005481">
    <property type="entry name" value="BC-like_N"/>
</dbReference>
<dbReference type="FunFam" id="3.30.1490.20:FF:000003">
    <property type="entry name" value="acetyl-CoA carboxylase isoform X1"/>
    <property type="match status" value="1"/>
</dbReference>
<dbReference type="Pfam" id="PF02786">
    <property type="entry name" value="CPSase_L_D2"/>
    <property type="match status" value="1"/>
</dbReference>
<dbReference type="InterPro" id="IPR005479">
    <property type="entry name" value="CPAse_ATP-bd"/>
</dbReference>
<dbReference type="OrthoDB" id="9803706at2"/>
<evidence type="ECO:0000313" key="19">
    <source>
        <dbReference type="EMBL" id="RVT54049.1"/>
    </source>
</evidence>
<keyword evidence="13" id="KW-0092">Biotin</keyword>
<gene>
    <name evidence="19" type="ORF">ENE75_04045</name>
</gene>
<keyword evidence="7 15" id="KW-0067">ATP-binding</keyword>
<keyword evidence="8" id="KW-0460">Magnesium</keyword>
<feature type="domain" description="Lipoyl-binding" evidence="16">
    <location>
        <begin position="597"/>
        <end position="676"/>
    </location>
</feature>
<evidence type="ECO:0000256" key="14">
    <source>
        <dbReference type="ARBA" id="ARBA00049495"/>
    </source>
</evidence>
<evidence type="ECO:0000256" key="6">
    <source>
        <dbReference type="ARBA" id="ARBA00022741"/>
    </source>
</evidence>
<dbReference type="Pfam" id="PF00289">
    <property type="entry name" value="Biotin_carb_N"/>
    <property type="match status" value="1"/>
</dbReference>
<dbReference type="PROSITE" id="PS00866">
    <property type="entry name" value="CPSASE_1"/>
    <property type="match status" value="1"/>
</dbReference>
<dbReference type="InterPro" id="IPR011761">
    <property type="entry name" value="ATP-grasp"/>
</dbReference>
<dbReference type="SMART" id="SM00878">
    <property type="entry name" value="Biotin_carb_C"/>
    <property type="match status" value="1"/>
</dbReference>
<evidence type="ECO:0000259" key="17">
    <source>
        <dbReference type="PROSITE" id="PS50975"/>
    </source>
</evidence>
<dbReference type="FunFam" id="3.40.50.20:FF:000010">
    <property type="entry name" value="Propionyl-CoA carboxylase subunit alpha"/>
    <property type="match status" value="1"/>
</dbReference>
<evidence type="ECO:0000259" key="16">
    <source>
        <dbReference type="PROSITE" id="PS50968"/>
    </source>
</evidence>
<dbReference type="InterPro" id="IPR005482">
    <property type="entry name" value="Biotin_COase_C"/>
</dbReference>
<dbReference type="UniPathway" id="UPA00945">
    <property type="reaction ID" value="UER00908"/>
</dbReference>
<keyword evidence="11" id="KW-0443">Lipid metabolism</keyword>
<evidence type="ECO:0000256" key="1">
    <source>
        <dbReference type="ARBA" id="ARBA00001953"/>
    </source>
</evidence>
<dbReference type="PROSITE" id="PS50979">
    <property type="entry name" value="BC"/>
    <property type="match status" value="1"/>
</dbReference>
<dbReference type="Gene3D" id="2.40.50.100">
    <property type="match status" value="1"/>
</dbReference>
<dbReference type="InterPro" id="IPR000089">
    <property type="entry name" value="Biotin_lipoyl"/>
</dbReference>
<evidence type="ECO:0000256" key="12">
    <source>
        <dbReference type="ARBA" id="ARBA00023211"/>
    </source>
</evidence>
<sequence length="676" mass="73646">MFKKILIANRGEIACRVITTAKKMGIATVAVYSEADRDARHVELADEAVFIGAAPSRESYLVADKIIAACKATGAEGVHPGYGFLSENEGFAKRLEEEGIVFIGPKHYSIAAMGDKIASKKLADEAKVNTIPGWNEPIASADDAVKIAQGIGYPVMIKASAGGGGKGLRVAYDDRQAHEGFDACRNEARNSFGDDRVFIEKFVESPRHIEIQVLGDAHGNVVYLHERECSIQRRHQKVIEEAPSPFISDATRRAMGEQAVALAKAVKYQSAGTVEFVVGKDQSFYFLEMNTRLQVEHPVTECITGIDLVEQMIRVAAGEKLPFTQAQIRREGWAIECRINAEDPFRNFLPSTGRLVRYAPPPTTMHAAEKQPAGGGVRVDTGVYEGGEIPMFYDSMIAKLIVHGTDRHDAIAKMREALNGFVIRGVSSNIPFQAALLAHPKFVSGDFNTGFIAEHYAHGFRAEDVPHDDPDFLVALAGAAYRRYRERAAGIQGQLAGHGVKIGEAFTAVVKGQGGAHAFHEVMLRPDGRAVHVELGGRTYQIESDWRFNGIRATGRCNGHPFTAQVERHGLWTVVQHNGRRIEAMVMSARAAELLRVMPFKAPPDLSKFLLSPMPGLLVQLAVQPGQAVQAGEKLAVIEAMKMENILTAQQDGVVKEVLAQPGASLTVDQPIVAFE</sequence>
<keyword evidence="4" id="KW-0436">Ligase</keyword>
<dbReference type="FunFam" id="3.30.470.20:FF:000028">
    <property type="entry name" value="Methylcrotonoyl-CoA carboxylase subunit alpha, mitochondrial"/>
    <property type="match status" value="1"/>
</dbReference>
<proteinExistence type="predicted"/>
<keyword evidence="5" id="KW-0479">Metal-binding</keyword>
<dbReference type="FunFam" id="2.40.50.100:FF:000003">
    <property type="entry name" value="Acetyl-CoA carboxylase biotin carboxyl carrier protein"/>
    <property type="match status" value="1"/>
</dbReference>
<keyword evidence="9" id="KW-0809">Transit peptide</keyword>
<keyword evidence="12" id="KW-0464">Manganese</keyword>
<dbReference type="GO" id="GO:0046872">
    <property type="term" value="F:metal ion binding"/>
    <property type="evidence" value="ECO:0007669"/>
    <property type="project" value="UniProtKB-KW"/>
</dbReference>
<evidence type="ECO:0000256" key="10">
    <source>
        <dbReference type="ARBA" id="ARBA00022963"/>
    </source>
</evidence>
<dbReference type="EMBL" id="SACT01000001">
    <property type="protein sequence ID" value="RVT54049.1"/>
    <property type="molecule type" value="Genomic_DNA"/>
</dbReference>
<dbReference type="PROSITE" id="PS50975">
    <property type="entry name" value="ATP_GRASP"/>
    <property type="match status" value="1"/>
</dbReference>
<keyword evidence="6 15" id="KW-0547">Nucleotide-binding</keyword>
<keyword evidence="20" id="KW-1185">Reference proteome</keyword>
<dbReference type="PANTHER" id="PTHR18866:SF33">
    <property type="entry name" value="METHYLCROTONOYL-COA CARBOXYLASE SUBUNIT ALPHA, MITOCHONDRIAL-RELATED"/>
    <property type="match status" value="1"/>
</dbReference>
<evidence type="ECO:0000256" key="9">
    <source>
        <dbReference type="ARBA" id="ARBA00022946"/>
    </source>
</evidence>
<accession>A0A437K122</accession>
<feature type="domain" description="ATP-grasp" evidence="17">
    <location>
        <begin position="120"/>
        <end position="317"/>
    </location>
</feature>
<dbReference type="NCBIfam" id="NF006367">
    <property type="entry name" value="PRK08591.1"/>
    <property type="match status" value="1"/>
</dbReference>
<evidence type="ECO:0000256" key="7">
    <source>
        <dbReference type="ARBA" id="ARBA00022840"/>
    </source>
</evidence>
<evidence type="ECO:0000256" key="4">
    <source>
        <dbReference type="ARBA" id="ARBA00022598"/>
    </source>
</evidence>
<name>A0A437K122_9BURK</name>
<dbReference type="InterPro" id="IPR011764">
    <property type="entry name" value="Biotin_carboxylation_dom"/>
</dbReference>
<dbReference type="GO" id="GO:0004658">
    <property type="term" value="F:propionyl-CoA carboxylase activity"/>
    <property type="evidence" value="ECO:0007669"/>
    <property type="project" value="UniProtKB-EC"/>
</dbReference>
<reference evidence="19 20" key="1">
    <citation type="submission" date="2019-01" db="EMBL/GenBank/DDBJ databases">
        <authorList>
            <person name="Chen W.-M."/>
        </authorList>
    </citation>
    <scope>NUCLEOTIDE SEQUENCE [LARGE SCALE GENOMIC DNA]</scope>
    <source>
        <strain evidence="19 20">ICH-3</strain>
    </source>
</reference>
<evidence type="ECO:0000259" key="18">
    <source>
        <dbReference type="PROSITE" id="PS50979"/>
    </source>
</evidence>
<dbReference type="EC" id="6.4.1.3" evidence="3"/>
<dbReference type="Gene3D" id="3.30.470.20">
    <property type="entry name" value="ATP-grasp fold, B domain"/>
    <property type="match status" value="1"/>
</dbReference>
<evidence type="ECO:0000256" key="15">
    <source>
        <dbReference type="PROSITE-ProRule" id="PRU00409"/>
    </source>
</evidence>
<dbReference type="InterPro" id="IPR041265">
    <property type="entry name" value="PCC_BT"/>
</dbReference>
<dbReference type="SUPFAM" id="SSF51230">
    <property type="entry name" value="Single hybrid motif"/>
    <property type="match status" value="1"/>
</dbReference>
<dbReference type="Proteomes" id="UP000288178">
    <property type="component" value="Unassembled WGS sequence"/>
</dbReference>
<evidence type="ECO:0000256" key="2">
    <source>
        <dbReference type="ARBA" id="ARBA00005060"/>
    </source>
</evidence>
<dbReference type="PROSITE" id="PS50968">
    <property type="entry name" value="BIOTINYL_LIPOYL"/>
    <property type="match status" value="1"/>
</dbReference>
<dbReference type="SUPFAM" id="SSF56059">
    <property type="entry name" value="Glutathione synthetase ATP-binding domain-like"/>
    <property type="match status" value="1"/>
</dbReference>
<dbReference type="Pfam" id="PF00364">
    <property type="entry name" value="Biotin_lipoyl"/>
    <property type="match status" value="1"/>
</dbReference>
<dbReference type="Pfam" id="PF18140">
    <property type="entry name" value="PCC_BT"/>
    <property type="match status" value="1"/>
</dbReference>
<dbReference type="RefSeq" id="WP_128195840.1">
    <property type="nucleotide sequence ID" value="NZ_SACT01000001.1"/>
</dbReference>
<protein>
    <recommendedName>
        <fullName evidence="3">propionyl-CoA carboxylase</fullName>
        <ecNumber evidence="3">6.4.1.3</ecNumber>
    </recommendedName>
</protein>
<dbReference type="InterPro" id="IPR001882">
    <property type="entry name" value="Biotin_BS"/>
</dbReference>
<dbReference type="SUPFAM" id="SSF52440">
    <property type="entry name" value="PreATP-grasp domain"/>
    <property type="match status" value="1"/>
</dbReference>
<feature type="domain" description="Biotin carboxylation" evidence="18">
    <location>
        <begin position="1"/>
        <end position="457"/>
    </location>
</feature>
<dbReference type="AlphaFoldDB" id="A0A437K122"/>
<dbReference type="CDD" id="cd06850">
    <property type="entry name" value="biotinyl_domain"/>
    <property type="match status" value="1"/>
</dbReference>
<dbReference type="SUPFAM" id="SSF51246">
    <property type="entry name" value="Rudiment single hybrid motif"/>
    <property type="match status" value="1"/>
</dbReference>
<comment type="catalytic activity">
    <reaction evidence="14">
        <text>propanoyl-CoA + hydrogencarbonate + ATP = (S)-methylmalonyl-CoA + ADP + phosphate + H(+)</text>
        <dbReference type="Rhea" id="RHEA:23720"/>
        <dbReference type="ChEBI" id="CHEBI:15378"/>
        <dbReference type="ChEBI" id="CHEBI:17544"/>
        <dbReference type="ChEBI" id="CHEBI:30616"/>
        <dbReference type="ChEBI" id="CHEBI:43474"/>
        <dbReference type="ChEBI" id="CHEBI:57327"/>
        <dbReference type="ChEBI" id="CHEBI:57392"/>
        <dbReference type="ChEBI" id="CHEBI:456216"/>
        <dbReference type="EC" id="6.4.1.3"/>
    </reaction>
    <physiologicalReaction direction="left-to-right" evidence="14">
        <dbReference type="Rhea" id="RHEA:23721"/>
    </physiologicalReaction>
</comment>
<dbReference type="PANTHER" id="PTHR18866">
    <property type="entry name" value="CARBOXYLASE:PYRUVATE/ACETYL-COA/PROPIONYL-COA CARBOXYLASE"/>
    <property type="match status" value="1"/>
</dbReference>
<dbReference type="InterPro" id="IPR011054">
    <property type="entry name" value="Rudment_hybrid_motif"/>
</dbReference>
<comment type="pathway">
    <text evidence="2">Metabolic intermediate metabolism; propanoyl-CoA degradation; succinyl-CoA from propanoyl-CoA: step 1/3.</text>
</comment>
<dbReference type="Gene3D" id="3.30.700.30">
    <property type="match status" value="1"/>
</dbReference>
<evidence type="ECO:0000256" key="13">
    <source>
        <dbReference type="ARBA" id="ARBA00023267"/>
    </source>
</evidence>
<dbReference type="InterPro" id="IPR050856">
    <property type="entry name" value="Biotin_carboxylase_complex"/>
</dbReference>
<evidence type="ECO:0000256" key="8">
    <source>
        <dbReference type="ARBA" id="ARBA00022842"/>
    </source>
</evidence>
<keyword evidence="10" id="KW-0442">Lipid degradation</keyword>
<evidence type="ECO:0000313" key="20">
    <source>
        <dbReference type="Proteomes" id="UP000288178"/>
    </source>
</evidence>
<dbReference type="Pfam" id="PF02785">
    <property type="entry name" value="Biotin_carb_C"/>
    <property type="match status" value="1"/>
</dbReference>